<feature type="transmembrane region" description="Helical" evidence="1">
    <location>
        <begin position="337"/>
        <end position="355"/>
    </location>
</feature>
<organism evidence="4 5">
    <name type="scientific">Anaerostipes amylophilus</name>
    <dbReference type="NCBI Taxonomy" id="2981779"/>
    <lineage>
        <taxon>Bacteria</taxon>
        <taxon>Bacillati</taxon>
        <taxon>Bacillota</taxon>
        <taxon>Clostridia</taxon>
        <taxon>Lachnospirales</taxon>
        <taxon>Lachnospiraceae</taxon>
        <taxon>Anaerostipes</taxon>
    </lineage>
</organism>
<keyword evidence="1" id="KW-0472">Membrane</keyword>
<feature type="domain" description="DUF7601" evidence="3">
    <location>
        <begin position="202"/>
        <end position="324"/>
    </location>
</feature>
<dbReference type="InterPro" id="IPR055382">
    <property type="entry name" value="DUF7601"/>
</dbReference>
<dbReference type="RefSeq" id="WP_349110832.1">
    <property type="nucleotide sequence ID" value="NZ_JBBNIN010000008.1"/>
</dbReference>
<comment type="caution">
    <text evidence="4">The sequence shown here is derived from an EMBL/GenBank/DDBJ whole genome shotgun (WGS) entry which is preliminary data.</text>
</comment>
<dbReference type="Proteomes" id="UP001482154">
    <property type="component" value="Unassembled WGS sequence"/>
</dbReference>
<sequence>MKKGRILGVLLAAAMAFGGVTGAVGTRSVKADDSSKYKFDKQYLLKAGDSETAESPAETFSFGKNGKAELYKVQNTKFNTIDENGKSDTKYASDVMEKGIPQTITIGNASFEKGQATSQGTKKEVTITSVDAAKYPSAGYYFYKFQETAGDSVGVTYNTDPYYIRVAVAYNSVTKALEINNVTMFNNAGQKVQGIDNFYSAGKLTVQKIVTGNMANSDDTFNVTVRFTPEEGKKLKSKIAGRIIDNNLGNVTITDGEDEQTATFKVKAGTTVVFTNIPEGVSYEVEETQANGYDAPAYKVNTKEGNTGTIVGGKTDEAIIINNKGIQIDTGVFMNNLPYLLVLIFAAACGVGFVVSKKRR</sequence>
<dbReference type="EMBL" id="JBBNIN010000008">
    <property type="protein sequence ID" value="MEQ2710967.1"/>
    <property type="molecule type" value="Genomic_DNA"/>
</dbReference>
<name>A0ABV1IVT3_9FIRM</name>
<evidence type="ECO:0000256" key="2">
    <source>
        <dbReference type="SAM" id="SignalP"/>
    </source>
</evidence>
<dbReference type="Pfam" id="PF24547">
    <property type="entry name" value="DUF7601"/>
    <property type="match status" value="1"/>
</dbReference>
<feature type="chain" id="PRO_5045453535" evidence="2">
    <location>
        <begin position="23"/>
        <end position="360"/>
    </location>
</feature>
<keyword evidence="2" id="KW-0732">Signal</keyword>
<feature type="signal peptide" evidence="2">
    <location>
        <begin position="1"/>
        <end position="22"/>
    </location>
</feature>
<reference evidence="4 5" key="1">
    <citation type="submission" date="2024-04" db="EMBL/GenBank/DDBJ databases">
        <title>Human intestinal bacterial collection.</title>
        <authorList>
            <person name="Pauvert C."/>
            <person name="Hitch T.C.A."/>
            <person name="Clavel T."/>
        </authorList>
    </citation>
    <scope>NUCLEOTIDE SEQUENCE [LARGE SCALE GENOMIC DNA]</scope>
    <source>
        <strain evidence="4 5">CLA-AA-H249</strain>
    </source>
</reference>
<evidence type="ECO:0000313" key="5">
    <source>
        <dbReference type="Proteomes" id="UP001482154"/>
    </source>
</evidence>
<accession>A0ABV1IVT3</accession>
<evidence type="ECO:0000256" key="1">
    <source>
        <dbReference type="SAM" id="Phobius"/>
    </source>
</evidence>
<dbReference type="Gene3D" id="2.60.40.1140">
    <property type="entry name" value="Collagen-binding surface protein Cna, B-type domain"/>
    <property type="match status" value="1"/>
</dbReference>
<keyword evidence="5" id="KW-1185">Reference proteome</keyword>
<evidence type="ECO:0000313" key="4">
    <source>
        <dbReference type="EMBL" id="MEQ2710967.1"/>
    </source>
</evidence>
<gene>
    <name evidence="4" type="ORF">AAAU51_07265</name>
</gene>
<proteinExistence type="predicted"/>
<keyword evidence="1" id="KW-0812">Transmembrane</keyword>
<evidence type="ECO:0000259" key="3">
    <source>
        <dbReference type="Pfam" id="PF24547"/>
    </source>
</evidence>
<protein>
    <submittedName>
        <fullName evidence="4">DUF5979 domain-containing protein</fullName>
    </submittedName>
</protein>
<keyword evidence="1" id="KW-1133">Transmembrane helix</keyword>